<reference evidence="2" key="2">
    <citation type="submission" date="2015-01" db="EMBL/GenBank/DDBJ databases">
        <title>Evolutionary Origins and Diversification of the Mycorrhizal Mutualists.</title>
        <authorList>
            <consortium name="DOE Joint Genome Institute"/>
            <consortium name="Mycorrhizal Genomics Consortium"/>
            <person name="Kohler A."/>
            <person name="Kuo A."/>
            <person name="Nagy L.G."/>
            <person name="Floudas D."/>
            <person name="Copeland A."/>
            <person name="Barry K.W."/>
            <person name="Cichocki N."/>
            <person name="Veneault-Fourrey C."/>
            <person name="LaButti K."/>
            <person name="Lindquist E.A."/>
            <person name="Lipzen A."/>
            <person name="Lundell T."/>
            <person name="Morin E."/>
            <person name="Murat C."/>
            <person name="Riley R."/>
            <person name="Ohm R."/>
            <person name="Sun H."/>
            <person name="Tunlid A."/>
            <person name="Henrissat B."/>
            <person name="Grigoriev I.V."/>
            <person name="Hibbett D.S."/>
            <person name="Martin F."/>
        </authorList>
    </citation>
    <scope>NUCLEOTIDE SEQUENCE [LARGE SCALE GENOMIC DNA]</scope>
    <source>
        <strain evidence="2">LaAM-08-1</strain>
    </source>
</reference>
<gene>
    <name evidence="1" type="ORF">K443DRAFT_191584</name>
</gene>
<sequence length="80" mass="8866">MIDEPYITCATSSVYDENELFSSDSKVGVPKNDRQGLISSRKNWTCVTVNSPLLPEPWMPGQGSLLWPIVAILNNDPLTD</sequence>
<proteinExistence type="predicted"/>
<accession>A0A0C9XBQ6</accession>
<protein>
    <submittedName>
        <fullName evidence="1">Unplaced genomic scaffold K443scaffold_123, whole genome shotgun sequence</fullName>
    </submittedName>
</protein>
<dbReference type="Proteomes" id="UP000054477">
    <property type="component" value="Unassembled WGS sequence"/>
</dbReference>
<evidence type="ECO:0000313" key="1">
    <source>
        <dbReference type="EMBL" id="KIJ98908.1"/>
    </source>
</evidence>
<dbReference type="HOGENOM" id="CLU_2590107_0_0_1"/>
<keyword evidence="2" id="KW-1185">Reference proteome</keyword>
<reference evidence="1 2" key="1">
    <citation type="submission" date="2014-04" db="EMBL/GenBank/DDBJ databases">
        <authorList>
            <consortium name="DOE Joint Genome Institute"/>
            <person name="Kuo A."/>
            <person name="Kohler A."/>
            <person name="Nagy L.G."/>
            <person name="Floudas D."/>
            <person name="Copeland A."/>
            <person name="Barry K.W."/>
            <person name="Cichocki N."/>
            <person name="Veneault-Fourrey C."/>
            <person name="LaButti K."/>
            <person name="Lindquist E.A."/>
            <person name="Lipzen A."/>
            <person name="Lundell T."/>
            <person name="Morin E."/>
            <person name="Murat C."/>
            <person name="Sun H."/>
            <person name="Tunlid A."/>
            <person name="Henrissat B."/>
            <person name="Grigoriev I.V."/>
            <person name="Hibbett D.S."/>
            <person name="Martin F."/>
            <person name="Nordberg H.P."/>
            <person name="Cantor M.N."/>
            <person name="Hua S.X."/>
        </authorList>
    </citation>
    <scope>NUCLEOTIDE SEQUENCE [LARGE SCALE GENOMIC DNA]</scope>
    <source>
        <strain evidence="1 2">LaAM-08-1</strain>
    </source>
</reference>
<dbReference type="AlphaFoldDB" id="A0A0C9XBQ6"/>
<name>A0A0C9XBQ6_9AGAR</name>
<dbReference type="EMBL" id="KN838658">
    <property type="protein sequence ID" value="KIJ98908.1"/>
    <property type="molecule type" value="Genomic_DNA"/>
</dbReference>
<evidence type="ECO:0000313" key="2">
    <source>
        <dbReference type="Proteomes" id="UP000054477"/>
    </source>
</evidence>
<organism evidence="1 2">
    <name type="scientific">Laccaria amethystina LaAM-08-1</name>
    <dbReference type="NCBI Taxonomy" id="1095629"/>
    <lineage>
        <taxon>Eukaryota</taxon>
        <taxon>Fungi</taxon>
        <taxon>Dikarya</taxon>
        <taxon>Basidiomycota</taxon>
        <taxon>Agaricomycotina</taxon>
        <taxon>Agaricomycetes</taxon>
        <taxon>Agaricomycetidae</taxon>
        <taxon>Agaricales</taxon>
        <taxon>Agaricineae</taxon>
        <taxon>Hydnangiaceae</taxon>
        <taxon>Laccaria</taxon>
    </lineage>
</organism>